<reference evidence="5 6" key="1">
    <citation type="submission" date="2019-06" db="EMBL/GenBank/DDBJ databases">
        <title>New taxonomy in bacterial strain CC-CFT640, isolated from vineyard.</title>
        <authorList>
            <person name="Lin S.-Y."/>
            <person name="Tsai C.-F."/>
            <person name="Young C.-C."/>
        </authorList>
    </citation>
    <scope>NUCLEOTIDE SEQUENCE [LARGE SCALE GENOMIC DNA]</scope>
    <source>
        <strain evidence="5 6">CC-CFT640</strain>
    </source>
</reference>
<evidence type="ECO:0000256" key="1">
    <source>
        <dbReference type="ARBA" id="ARBA00010688"/>
    </source>
</evidence>
<evidence type="ECO:0000259" key="4">
    <source>
        <dbReference type="Pfam" id="PF00294"/>
    </source>
</evidence>
<comment type="caution">
    <text evidence="5">The sequence shown here is derived from an EMBL/GenBank/DDBJ whole genome shotgun (WGS) entry which is preliminary data.</text>
</comment>
<dbReference type="Pfam" id="PF00294">
    <property type="entry name" value="PfkB"/>
    <property type="match status" value="1"/>
</dbReference>
<name>A0A5C8PWI3_9HYPH</name>
<dbReference type="SUPFAM" id="SSF53613">
    <property type="entry name" value="Ribokinase-like"/>
    <property type="match status" value="1"/>
</dbReference>
<evidence type="ECO:0000256" key="3">
    <source>
        <dbReference type="ARBA" id="ARBA00022777"/>
    </source>
</evidence>
<dbReference type="GO" id="GO:0008673">
    <property type="term" value="F:2-dehydro-3-deoxygluconokinase activity"/>
    <property type="evidence" value="ECO:0007669"/>
    <property type="project" value="TreeGrafter"/>
</dbReference>
<dbReference type="RefSeq" id="WP_147845110.1">
    <property type="nucleotide sequence ID" value="NZ_VDUZ01000001.1"/>
</dbReference>
<dbReference type="InterPro" id="IPR050306">
    <property type="entry name" value="PfkB_Carbo_kinase"/>
</dbReference>
<dbReference type="GO" id="GO:0042840">
    <property type="term" value="P:D-glucuronate catabolic process"/>
    <property type="evidence" value="ECO:0007669"/>
    <property type="project" value="TreeGrafter"/>
</dbReference>
<accession>A0A5C8PWI3</accession>
<keyword evidence="2" id="KW-0808">Transferase</keyword>
<dbReference type="OrthoDB" id="9776822at2"/>
<feature type="domain" description="Carbohydrate kinase PfkB" evidence="4">
    <location>
        <begin position="6"/>
        <end position="296"/>
    </location>
</feature>
<dbReference type="GO" id="GO:0006974">
    <property type="term" value="P:DNA damage response"/>
    <property type="evidence" value="ECO:0007669"/>
    <property type="project" value="TreeGrafter"/>
</dbReference>
<dbReference type="PANTHER" id="PTHR43085:SF15">
    <property type="entry name" value="2-DEHYDRO-3-DEOXYGLUCONOKINASE"/>
    <property type="match status" value="1"/>
</dbReference>
<evidence type="ECO:0000256" key="2">
    <source>
        <dbReference type="ARBA" id="ARBA00022679"/>
    </source>
</evidence>
<comment type="similarity">
    <text evidence="1">Belongs to the carbohydrate kinase PfkB family.</text>
</comment>
<organism evidence="5 6">
    <name type="scientific">Vineibacter terrae</name>
    <dbReference type="NCBI Taxonomy" id="2586908"/>
    <lineage>
        <taxon>Bacteria</taxon>
        <taxon>Pseudomonadati</taxon>
        <taxon>Pseudomonadota</taxon>
        <taxon>Alphaproteobacteria</taxon>
        <taxon>Hyphomicrobiales</taxon>
        <taxon>Vineibacter</taxon>
    </lineage>
</organism>
<dbReference type="InterPro" id="IPR029056">
    <property type="entry name" value="Ribokinase-like"/>
</dbReference>
<dbReference type="EMBL" id="VDUZ01000001">
    <property type="protein sequence ID" value="TXL82405.1"/>
    <property type="molecule type" value="Genomic_DNA"/>
</dbReference>
<dbReference type="GO" id="GO:0005829">
    <property type="term" value="C:cytosol"/>
    <property type="evidence" value="ECO:0007669"/>
    <property type="project" value="TreeGrafter"/>
</dbReference>
<protein>
    <submittedName>
        <fullName evidence="5">Sugar kinase</fullName>
    </submittedName>
</protein>
<evidence type="ECO:0000313" key="5">
    <source>
        <dbReference type="EMBL" id="TXL82405.1"/>
    </source>
</evidence>
<dbReference type="Gene3D" id="3.40.1190.20">
    <property type="match status" value="1"/>
</dbReference>
<dbReference type="CDD" id="cd01166">
    <property type="entry name" value="KdgK"/>
    <property type="match status" value="1"/>
</dbReference>
<keyword evidence="3 5" id="KW-0418">Kinase</keyword>
<keyword evidence="6" id="KW-1185">Reference proteome</keyword>
<dbReference type="PANTHER" id="PTHR43085">
    <property type="entry name" value="HEXOKINASE FAMILY MEMBER"/>
    <property type="match status" value="1"/>
</dbReference>
<sequence length="310" mass="32294">MPSPALICFGEPMIEFNQTDPGEPRWLQGFGGDTSNAAIAAARQGTAVGYVTALGTDTFGDRFIALWQQEGVDCSHVARRDDGHTAVYFVTHDARGHQFHYLRSGSAASRLAPADLPRGYLADARILHLSGISQAISPAARDAGFAAIDVVKSAGGRVSYDTNLRLKLWTLEEARDVIHAAIARADIALPSLDDSELLTGLSDPDAIADFYLRLGPAIVALKLGKEGALVATPEGRRRIAGRSVKAVDATGAGDTFGGAFLARLLAGDDPFAAAAWANAAAALKTTGFGAIAPMPSQAAVAAFLAGREAP</sequence>
<dbReference type="InterPro" id="IPR011611">
    <property type="entry name" value="PfkB_dom"/>
</dbReference>
<dbReference type="AlphaFoldDB" id="A0A5C8PWI3"/>
<evidence type="ECO:0000313" key="6">
    <source>
        <dbReference type="Proteomes" id="UP000321638"/>
    </source>
</evidence>
<dbReference type="GO" id="GO:0019698">
    <property type="term" value="P:D-galacturonate catabolic process"/>
    <property type="evidence" value="ECO:0007669"/>
    <property type="project" value="TreeGrafter"/>
</dbReference>
<proteinExistence type="inferred from homology"/>
<gene>
    <name evidence="5" type="ORF">FHP25_01530</name>
</gene>
<dbReference type="Proteomes" id="UP000321638">
    <property type="component" value="Unassembled WGS sequence"/>
</dbReference>